<evidence type="ECO:0000256" key="1">
    <source>
        <dbReference type="SAM" id="MobiDB-lite"/>
    </source>
</evidence>
<evidence type="ECO:0000313" key="2">
    <source>
        <dbReference type="Ensembl" id="ENSSDAP00000019028.1"/>
    </source>
</evidence>
<feature type="region of interest" description="Disordered" evidence="1">
    <location>
        <begin position="33"/>
        <end position="96"/>
    </location>
</feature>
<proteinExistence type="predicted"/>
<evidence type="ECO:0000313" key="3">
    <source>
        <dbReference type="Proteomes" id="UP000694422"/>
    </source>
</evidence>
<dbReference type="AlphaFoldDB" id="A0A8C9Q716"/>
<reference evidence="2" key="2">
    <citation type="submission" date="2025-09" db="UniProtKB">
        <authorList>
            <consortium name="Ensembl"/>
        </authorList>
    </citation>
    <scope>IDENTIFICATION</scope>
</reference>
<organism evidence="2 3">
    <name type="scientific">Spermophilus dauricus</name>
    <name type="common">Daurian ground squirrel</name>
    <dbReference type="NCBI Taxonomy" id="99837"/>
    <lineage>
        <taxon>Eukaryota</taxon>
        <taxon>Metazoa</taxon>
        <taxon>Chordata</taxon>
        <taxon>Craniata</taxon>
        <taxon>Vertebrata</taxon>
        <taxon>Euteleostomi</taxon>
        <taxon>Mammalia</taxon>
        <taxon>Eutheria</taxon>
        <taxon>Euarchontoglires</taxon>
        <taxon>Glires</taxon>
        <taxon>Rodentia</taxon>
        <taxon>Sciuromorpha</taxon>
        <taxon>Sciuridae</taxon>
        <taxon>Xerinae</taxon>
        <taxon>Marmotini</taxon>
        <taxon>Spermophilus</taxon>
    </lineage>
</organism>
<keyword evidence="3" id="KW-1185">Reference proteome</keyword>
<dbReference type="Ensembl" id="ENSSDAT00000021764.1">
    <property type="protein sequence ID" value="ENSSDAP00000019028.1"/>
    <property type="gene ID" value="ENSSDAG00000017355.1"/>
</dbReference>
<reference evidence="2" key="1">
    <citation type="submission" date="2025-08" db="UniProtKB">
        <authorList>
            <consortium name="Ensembl"/>
        </authorList>
    </citation>
    <scope>IDENTIFICATION</scope>
</reference>
<accession>A0A8C9Q716</accession>
<dbReference type="Proteomes" id="UP000694422">
    <property type="component" value="Unplaced"/>
</dbReference>
<sequence>ISKVNTLAGWARSPRAAVPLACPELLLFSVHSAGQSPGGADAPSPGGMRGSKRSRELSCAPTLGASSSPPADCSRVGDPSTPLAPEAVSCSPPVPGKGSAPRLRESVSACSCLEEFPGVECGCLAAVVASGKVSPSTCRGSNWGESLSWHCCTAAALLLEQGDGSASEGTAWTQLSECSLSASRKDPSSLLSVRFGWLL</sequence>
<feature type="compositionally biased region" description="Low complexity" evidence="1">
    <location>
        <begin position="33"/>
        <end position="46"/>
    </location>
</feature>
<name>A0A8C9Q716_SPEDA</name>
<protein>
    <submittedName>
        <fullName evidence="2">Uncharacterized protein</fullName>
    </submittedName>
</protein>